<evidence type="ECO:0000256" key="2">
    <source>
        <dbReference type="ARBA" id="ARBA00004613"/>
    </source>
</evidence>
<comment type="subcellular location">
    <subcellularLocation>
        <location evidence="1">Bacterial flagellum</location>
    </subcellularLocation>
    <subcellularLocation>
        <location evidence="2">Secreted</location>
    </subcellularLocation>
</comment>
<dbReference type="PANTHER" id="PTHR30033">
    <property type="entry name" value="FLAGELLAR HOOK-ASSOCIATED PROTEIN 1"/>
    <property type="match status" value="1"/>
</dbReference>
<dbReference type="InterPro" id="IPR002371">
    <property type="entry name" value="FlgK"/>
</dbReference>
<dbReference type="GO" id="GO:0005576">
    <property type="term" value="C:extracellular region"/>
    <property type="evidence" value="ECO:0007669"/>
    <property type="project" value="UniProtKB-SubCell"/>
</dbReference>
<proteinExistence type="inferred from homology"/>
<keyword evidence="9" id="KW-0969">Cilium</keyword>
<dbReference type="SUPFAM" id="SSF64518">
    <property type="entry name" value="Phase 1 flagellin"/>
    <property type="match status" value="1"/>
</dbReference>
<dbReference type="InterPro" id="IPR053927">
    <property type="entry name" value="FlgK_helical"/>
</dbReference>
<dbReference type="Proteomes" id="UP000678374">
    <property type="component" value="Unassembled WGS sequence"/>
</dbReference>
<dbReference type="EMBL" id="JAGQDE010000003">
    <property type="protein sequence ID" value="MBQ0958537.1"/>
    <property type="molecule type" value="Genomic_DNA"/>
</dbReference>
<reference evidence="9" key="1">
    <citation type="submission" date="2021-04" db="EMBL/GenBank/DDBJ databases">
        <title>The genome sequence of Ideonella sp. 4Y11.</title>
        <authorList>
            <person name="Liu Y."/>
        </authorList>
    </citation>
    <scope>NUCLEOTIDE SEQUENCE</scope>
    <source>
        <strain evidence="9">4Y11</strain>
    </source>
</reference>
<evidence type="ECO:0000256" key="1">
    <source>
        <dbReference type="ARBA" id="ARBA00004365"/>
    </source>
</evidence>
<dbReference type="AlphaFoldDB" id="A0A940YK66"/>
<evidence type="ECO:0000256" key="5">
    <source>
        <dbReference type="ARBA" id="ARBA00022525"/>
    </source>
</evidence>
<evidence type="ECO:0000313" key="9">
    <source>
        <dbReference type="EMBL" id="MBQ0958537.1"/>
    </source>
</evidence>
<comment type="similarity">
    <text evidence="3">Belongs to the flagella basal body rod proteins family.</text>
</comment>
<keyword evidence="6" id="KW-0975">Bacterial flagellum</keyword>
<dbReference type="PANTHER" id="PTHR30033:SF1">
    <property type="entry name" value="FLAGELLAR HOOK-ASSOCIATED PROTEIN 1"/>
    <property type="match status" value="1"/>
</dbReference>
<evidence type="ECO:0000256" key="4">
    <source>
        <dbReference type="ARBA" id="ARBA00016244"/>
    </source>
</evidence>
<accession>A0A940YK66</accession>
<feature type="domain" description="Flagellar hook-associated protein FlgK helical" evidence="8">
    <location>
        <begin position="88"/>
        <end position="322"/>
    </location>
</feature>
<keyword evidence="10" id="KW-1185">Reference proteome</keyword>
<organism evidence="9 10">
    <name type="scientific">Ideonella aquatica</name>
    <dbReference type="NCBI Taxonomy" id="2824119"/>
    <lineage>
        <taxon>Bacteria</taxon>
        <taxon>Pseudomonadati</taxon>
        <taxon>Pseudomonadota</taxon>
        <taxon>Betaproteobacteria</taxon>
        <taxon>Burkholderiales</taxon>
        <taxon>Sphaerotilaceae</taxon>
        <taxon>Ideonella</taxon>
    </lineage>
</organism>
<keyword evidence="5" id="KW-0964">Secreted</keyword>
<dbReference type="Pfam" id="PF22638">
    <property type="entry name" value="FlgK_D1"/>
    <property type="match status" value="1"/>
</dbReference>
<keyword evidence="9" id="KW-0282">Flagellum</keyword>
<dbReference type="GO" id="GO:0005198">
    <property type="term" value="F:structural molecule activity"/>
    <property type="evidence" value="ECO:0007669"/>
    <property type="project" value="InterPro"/>
</dbReference>
<gene>
    <name evidence="9" type="primary">flgK</name>
    <name evidence="9" type="ORF">KAK06_06150</name>
</gene>
<evidence type="ECO:0000256" key="3">
    <source>
        <dbReference type="ARBA" id="ARBA00009677"/>
    </source>
</evidence>
<dbReference type="GO" id="GO:0009424">
    <property type="term" value="C:bacterial-type flagellum hook"/>
    <property type="evidence" value="ECO:0007669"/>
    <property type="project" value="InterPro"/>
</dbReference>
<dbReference type="PRINTS" id="PR01005">
    <property type="entry name" value="FLGHOOKAP1"/>
</dbReference>
<sequence>MAIGLRAMLANSAALQVTGHNIANAGVQGYSRQSAILATNTGQFTGAGFFGKGSNVVDVRRAHDQFLTAQSHAAASLSSMDSMRSVQLQQLEDVFPPGTAGIGYAMGEFLNAAADLASVPADGSARQVYLARAADVAARFASAAGRIEVLQDGVRSDLASSAQAVNGLAQDIATLNDRIASVWSLGQRPNDLLDQRDALVHQLSQYLQVSTIEADDGTLGVFIAGGQRLVLGTEASTLSVGPDPADPSRAALSLLNGSEELPVGDELITGGSIAGLLRYQNHDLVDMRNQLGQMATAFAVKMNDQQAMGLDLGDPPGAGSALFGISGPTVVPNRNNARDGNGDLIATVNVDIADATLLQASDYELTNDPDNPGQFLLKRLSDGLTRSIADGDTVDGFTVSVPPPGLQSSDRFLLQPVGHAATGMKRVLDDPDGIAAAAPVTATMGDANTGTATVASLKVVSTGIDPDLSVAISFNDDTGQFDYTITDPSGTVVDSGTGAWVPGEPIAFNGFELRLNGVPKSGDTISIAKTQFPATNNGNALQVAALRDERFVGRTLRDDGSIAEGATLTDAYANSMSDIGVRVQSAKTAAQISESAYGQATDAVTSKVGVNLDEEAAMLLQFQQSYQAAAKVLQVAQQVFDTMLQLGQ</sequence>
<keyword evidence="9" id="KW-0966">Cell projection</keyword>
<dbReference type="GO" id="GO:0044780">
    <property type="term" value="P:bacterial-type flagellum assembly"/>
    <property type="evidence" value="ECO:0007669"/>
    <property type="project" value="InterPro"/>
</dbReference>
<dbReference type="NCBIfam" id="TIGR02492">
    <property type="entry name" value="flgK_ends"/>
    <property type="match status" value="1"/>
</dbReference>
<evidence type="ECO:0000313" key="10">
    <source>
        <dbReference type="Proteomes" id="UP000678374"/>
    </source>
</evidence>
<feature type="domain" description="Flagellar basal-body/hook protein C-terminal" evidence="7">
    <location>
        <begin position="608"/>
        <end position="646"/>
    </location>
</feature>
<dbReference type="InterPro" id="IPR010930">
    <property type="entry name" value="Flg_bb/hook_C_dom"/>
</dbReference>
<name>A0A940YK66_9BURK</name>
<evidence type="ECO:0000259" key="8">
    <source>
        <dbReference type="Pfam" id="PF22638"/>
    </source>
</evidence>
<dbReference type="Pfam" id="PF06429">
    <property type="entry name" value="Flg_bbr_C"/>
    <property type="match status" value="1"/>
</dbReference>
<comment type="caution">
    <text evidence="9">The sequence shown here is derived from an EMBL/GenBank/DDBJ whole genome shotgun (WGS) entry which is preliminary data.</text>
</comment>
<evidence type="ECO:0000256" key="6">
    <source>
        <dbReference type="ARBA" id="ARBA00023143"/>
    </source>
</evidence>
<evidence type="ECO:0000259" key="7">
    <source>
        <dbReference type="Pfam" id="PF06429"/>
    </source>
</evidence>
<protein>
    <recommendedName>
        <fullName evidence="4">Flagellar hook-associated protein 1</fullName>
    </recommendedName>
</protein>